<keyword evidence="5" id="KW-0963">Cytoplasm</keyword>
<dbReference type="EMBL" id="LGFO01000120">
    <property type="protein sequence ID" value="KUK36308.1"/>
    <property type="molecule type" value="Genomic_DNA"/>
</dbReference>
<dbReference type="Pfam" id="PF00120">
    <property type="entry name" value="Gln-synt_C"/>
    <property type="match status" value="1"/>
</dbReference>
<comment type="catalytic activity">
    <reaction evidence="13">
        <text>L-glutamate + NH4(+) + ATP = L-glutamine + ADP + phosphate + H(+)</text>
        <dbReference type="Rhea" id="RHEA:16169"/>
        <dbReference type="ChEBI" id="CHEBI:15378"/>
        <dbReference type="ChEBI" id="CHEBI:28938"/>
        <dbReference type="ChEBI" id="CHEBI:29985"/>
        <dbReference type="ChEBI" id="CHEBI:30616"/>
        <dbReference type="ChEBI" id="CHEBI:43474"/>
        <dbReference type="ChEBI" id="CHEBI:58359"/>
        <dbReference type="ChEBI" id="CHEBI:456216"/>
        <dbReference type="EC" id="6.3.1.2"/>
    </reaction>
</comment>
<evidence type="ECO:0000256" key="16">
    <source>
        <dbReference type="PIRSR" id="PIRSR604809-3"/>
    </source>
</evidence>
<keyword evidence="10 16" id="KW-0460">Magnesium</keyword>
<evidence type="ECO:0000256" key="15">
    <source>
        <dbReference type="PIRSR" id="PIRSR604809-2"/>
    </source>
</evidence>
<feature type="binding site" evidence="15">
    <location>
        <position position="182"/>
    </location>
    <ligand>
        <name>ATP</name>
        <dbReference type="ChEBI" id="CHEBI:30616"/>
    </ligand>
</feature>
<dbReference type="PROSITE" id="PS00180">
    <property type="entry name" value="GLNA_1"/>
    <property type="match status" value="1"/>
</dbReference>
<dbReference type="InterPro" id="IPR008146">
    <property type="entry name" value="Gln_synth_cat_dom"/>
</dbReference>
<comment type="cofactor">
    <cofactor evidence="16">
        <name>Mg(2+)</name>
        <dbReference type="ChEBI" id="CHEBI:18420"/>
    </cofactor>
    <text evidence="16">Binds 2 Mg(2+) ions per subunit.</text>
</comment>
<feature type="binding site" evidence="16">
    <location>
        <position position="130"/>
    </location>
    <ligand>
        <name>Mg(2+)</name>
        <dbReference type="ChEBI" id="CHEBI:18420"/>
        <label>1</label>
    </ligand>
</feature>
<feature type="domain" description="GS beta-grasp" evidence="20">
    <location>
        <begin position="15"/>
        <end position="100"/>
    </location>
</feature>
<feature type="binding site" evidence="16">
    <location>
        <position position="187"/>
    </location>
    <ligand>
        <name>Mg(2+)</name>
        <dbReference type="ChEBI" id="CHEBI:18420"/>
        <label>1</label>
    </ligand>
</feature>
<dbReference type="EC" id="6.3.1.2" evidence="3"/>
<evidence type="ECO:0000256" key="2">
    <source>
        <dbReference type="ARBA" id="ARBA00009897"/>
    </source>
</evidence>
<dbReference type="Gene3D" id="3.30.590.10">
    <property type="entry name" value="Glutamine synthetase/guanido kinase, catalytic domain"/>
    <property type="match status" value="1"/>
</dbReference>
<evidence type="ECO:0000256" key="8">
    <source>
        <dbReference type="ARBA" id="ARBA00022741"/>
    </source>
</evidence>
<evidence type="ECO:0000256" key="17">
    <source>
        <dbReference type="PIRSR" id="PIRSR604809-50"/>
    </source>
</evidence>
<gene>
    <name evidence="22" type="ORF">XD66_0987</name>
</gene>
<evidence type="ECO:0000259" key="20">
    <source>
        <dbReference type="PROSITE" id="PS51986"/>
    </source>
</evidence>
<evidence type="ECO:0000256" key="18">
    <source>
        <dbReference type="PROSITE-ProRule" id="PRU01330"/>
    </source>
</evidence>
<keyword evidence="6" id="KW-0436">Ligase</keyword>
<dbReference type="GO" id="GO:0006542">
    <property type="term" value="P:glutamine biosynthetic process"/>
    <property type="evidence" value="ECO:0007669"/>
    <property type="project" value="InterPro"/>
</dbReference>
<evidence type="ECO:0000256" key="4">
    <source>
        <dbReference type="ARBA" id="ARBA00021364"/>
    </source>
</evidence>
<feature type="binding site" evidence="14">
    <location>
        <position position="333"/>
    </location>
    <ligand>
        <name>L-glutamate</name>
        <dbReference type="ChEBI" id="CHEBI:29985"/>
    </ligand>
</feature>
<dbReference type="InterPro" id="IPR004809">
    <property type="entry name" value="Gln_synth_I"/>
</dbReference>
<evidence type="ECO:0000256" key="11">
    <source>
        <dbReference type="ARBA" id="ARBA00030136"/>
    </source>
</evidence>
<dbReference type="InterPro" id="IPR014746">
    <property type="entry name" value="Gln_synth/guanido_kin_cat_dom"/>
</dbReference>
<proteinExistence type="inferred from homology"/>
<dbReference type="Gene3D" id="3.10.20.70">
    <property type="entry name" value="Glutamine synthetase, N-terminal domain"/>
    <property type="match status" value="1"/>
</dbReference>
<dbReference type="PROSITE" id="PS51986">
    <property type="entry name" value="GS_BETA_GRASP"/>
    <property type="match status" value="1"/>
</dbReference>
<dbReference type="GO" id="GO:0005524">
    <property type="term" value="F:ATP binding"/>
    <property type="evidence" value="ECO:0007669"/>
    <property type="project" value="UniProtKB-KW"/>
</dbReference>
<keyword evidence="9 15" id="KW-0067">ATP-binding</keyword>
<comment type="caution">
    <text evidence="22">The sequence shown here is derived from an EMBL/GenBank/DDBJ whole genome shotgun (WGS) entry which is preliminary data.</text>
</comment>
<evidence type="ECO:0000256" key="19">
    <source>
        <dbReference type="RuleBase" id="RU000384"/>
    </source>
</evidence>
<dbReference type="SUPFAM" id="SSF54368">
    <property type="entry name" value="Glutamine synthetase, N-terminal domain"/>
    <property type="match status" value="1"/>
</dbReference>
<evidence type="ECO:0000259" key="21">
    <source>
        <dbReference type="PROSITE" id="PS51987"/>
    </source>
</evidence>
<dbReference type="PANTHER" id="PTHR43785:SF12">
    <property type="entry name" value="TYPE-1 GLUTAMINE SYNTHETASE 2"/>
    <property type="match status" value="1"/>
</dbReference>
<dbReference type="InterPro" id="IPR008147">
    <property type="entry name" value="Gln_synt_N"/>
</dbReference>
<dbReference type="Proteomes" id="UP000053326">
    <property type="component" value="Unassembled WGS sequence"/>
</dbReference>
<dbReference type="GO" id="GO:0046872">
    <property type="term" value="F:metal ion binding"/>
    <property type="evidence" value="ECO:0007669"/>
    <property type="project" value="UniProtKB-KW"/>
</dbReference>
<reference evidence="23" key="1">
    <citation type="journal article" date="2015" name="MBio">
        <title>Genome-Resolved Metagenomic Analysis Reveals Roles for Candidate Phyla and Other Microbial Community Members in Biogeochemical Transformations in Oil Reservoirs.</title>
        <authorList>
            <person name="Hu P."/>
            <person name="Tom L."/>
            <person name="Singh A."/>
            <person name="Thomas B.C."/>
            <person name="Baker B.J."/>
            <person name="Piceno Y.M."/>
            <person name="Andersen G.L."/>
            <person name="Banfield J.F."/>
        </authorList>
    </citation>
    <scope>NUCLEOTIDE SEQUENCE [LARGE SCALE GENOMIC DNA]</scope>
</reference>
<keyword evidence="8 15" id="KW-0547">Nucleotide-binding</keyword>
<evidence type="ECO:0000256" key="3">
    <source>
        <dbReference type="ARBA" id="ARBA00012937"/>
    </source>
</evidence>
<keyword evidence="17" id="KW-0597">Phosphoprotein</keyword>
<feature type="binding site" evidence="14">
    <location>
        <position position="296"/>
    </location>
    <ligand>
        <name>L-glutamate</name>
        <dbReference type="ChEBI" id="CHEBI:29985"/>
    </ligand>
</feature>
<protein>
    <recommendedName>
        <fullName evidence="4">Glutamine synthetase</fullName>
        <ecNumber evidence="3">6.3.1.2</ecNumber>
    </recommendedName>
    <alternativeName>
        <fullName evidence="12">Glutamate--ammonia ligase</fullName>
    </alternativeName>
    <alternativeName>
        <fullName evidence="11">Glutamine synthetase I alpha</fullName>
    </alternativeName>
</protein>
<keyword evidence="7 16" id="KW-0479">Metal-binding</keyword>
<dbReference type="PATRIC" id="fig|85874.4.peg.366"/>
<evidence type="ECO:0000256" key="10">
    <source>
        <dbReference type="ARBA" id="ARBA00022842"/>
    </source>
</evidence>
<evidence type="ECO:0000256" key="6">
    <source>
        <dbReference type="ARBA" id="ARBA00022598"/>
    </source>
</evidence>
<feature type="binding site" evidence="15">
    <location>
        <position position="314"/>
    </location>
    <ligand>
        <name>ATP</name>
        <dbReference type="ChEBI" id="CHEBI:30616"/>
    </ligand>
</feature>
<dbReference type="AlphaFoldDB" id="A0A117LB34"/>
<sequence>MSLTADDVLRLAQELDIQFVRLQFVDILGVLKNVSVTVDQLERAIEGRVMFDGSSVEGFARIEESDMYLRPDPATFTVFPWRPRAGGVARLICDIVLPDGSPFPGCPRQVLKNVLAEAEKMGYTVQVGPEIEFFLFHNDENNSHTLQTHDSAGYFDLAPADLGEDARREVVITLKEMGYSVEASHHEEAPGQHEVDLKYLPALAAADLITTFRTVVKVIAFRHGLKATFMPKPFSNQSGSGMHLNFSFFHQDENLFYDPQAPMELTPLCLSFIGGILERALEFTAVTNPTVNSYKRLVPGHEAPLYVAWAKGNRSSLVRVPVARGSDTRVELRSPDPTCNPYLALAAIIKAGLEGVSGNIAAPPLIEENLYLISPEERNKLNIKTLPRTLGEAIEIFKESAFMRDVLGEHIYRKYILLKEHEWDLYNKEVHDWEIKKYVNLY</sequence>
<name>A0A117LB34_9THEO</name>
<dbReference type="FunFam" id="3.30.590.10:FF:000003">
    <property type="entry name" value="Glutamine synthetase 2"/>
    <property type="match status" value="1"/>
</dbReference>
<dbReference type="PANTHER" id="PTHR43785">
    <property type="entry name" value="GAMMA-GLUTAMYLPUTRESCINE SYNTHETASE"/>
    <property type="match status" value="1"/>
</dbReference>
<dbReference type="SUPFAM" id="SSF55931">
    <property type="entry name" value="Glutamine synthetase/guanido kinase"/>
    <property type="match status" value="1"/>
</dbReference>
<dbReference type="InterPro" id="IPR027302">
    <property type="entry name" value="Gln_synth_N_conserv_site"/>
</dbReference>
<evidence type="ECO:0000256" key="14">
    <source>
        <dbReference type="PIRSR" id="PIRSR604809-1"/>
    </source>
</evidence>
<comment type="similarity">
    <text evidence="2 18 19">Belongs to the glutamine synthetase family.</text>
</comment>
<accession>A0A117LB34</accession>
<feature type="binding site" evidence="14">
    <location>
        <position position="314"/>
    </location>
    <ligand>
        <name>L-glutamate</name>
        <dbReference type="ChEBI" id="CHEBI:29985"/>
    </ligand>
</feature>
<dbReference type="NCBIfam" id="TIGR00653">
    <property type="entry name" value="GlnA"/>
    <property type="match status" value="1"/>
</dbReference>
<feature type="binding site" evidence="16">
    <location>
        <position position="331"/>
    </location>
    <ligand>
        <name>Mg(2+)</name>
        <dbReference type="ChEBI" id="CHEBI:18420"/>
        <label>1</label>
    </ligand>
</feature>
<feature type="modified residue" description="O-AMP-tyrosine" evidence="17">
    <location>
        <position position="371"/>
    </location>
</feature>
<evidence type="ECO:0000256" key="5">
    <source>
        <dbReference type="ARBA" id="ARBA00022490"/>
    </source>
</evidence>
<evidence type="ECO:0000256" key="13">
    <source>
        <dbReference type="ARBA" id="ARBA00049436"/>
    </source>
</evidence>
<feature type="domain" description="GS catalytic" evidence="21">
    <location>
        <begin position="107"/>
        <end position="442"/>
    </location>
</feature>
<dbReference type="PROSITE" id="PS51987">
    <property type="entry name" value="GS_CATALYTIC"/>
    <property type="match status" value="1"/>
</dbReference>
<organism evidence="22 23">
    <name type="scientific">Thermacetogenium phaeum</name>
    <dbReference type="NCBI Taxonomy" id="85874"/>
    <lineage>
        <taxon>Bacteria</taxon>
        <taxon>Bacillati</taxon>
        <taxon>Bacillota</taxon>
        <taxon>Clostridia</taxon>
        <taxon>Thermoanaerobacterales</taxon>
        <taxon>Thermoanaerobacteraceae</taxon>
        <taxon>Thermacetogenium</taxon>
    </lineage>
</organism>
<feature type="binding site" evidence="16">
    <location>
        <position position="132"/>
    </location>
    <ligand>
        <name>Mg(2+)</name>
        <dbReference type="ChEBI" id="CHEBI:18420"/>
        <label>1</label>
    </ligand>
</feature>
<dbReference type="InterPro" id="IPR036651">
    <property type="entry name" value="Gln_synt_N_sf"/>
</dbReference>
<comment type="subcellular location">
    <subcellularLocation>
        <location evidence="1">Cytoplasm</location>
    </subcellularLocation>
</comment>
<dbReference type="GO" id="GO:0004356">
    <property type="term" value="F:glutamine synthetase activity"/>
    <property type="evidence" value="ECO:0007669"/>
    <property type="project" value="UniProtKB-EC"/>
</dbReference>
<evidence type="ECO:0000313" key="22">
    <source>
        <dbReference type="EMBL" id="KUK36308.1"/>
    </source>
</evidence>
<evidence type="ECO:0000256" key="7">
    <source>
        <dbReference type="ARBA" id="ARBA00022723"/>
    </source>
</evidence>
<feature type="binding site" evidence="14">
    <location>
        <position position="302"/>
    </location>
    <ligand>
        <name>L-glutamate</name>
        <dbReference type="ChEBI" id="CHEBI:29985"/>
    </ligand>
</feature>
<evidence type="ECO:0000256" key="12">
    <source>
        <dbReference type="ARBA" id="ARBA00030668"/>
    </source>
</evidence>
<evidence type="ECO:0000256" key="1">
    <source>
        <dbReference type="ARBA" id="ARBA00004496"/>
    </source>
</evidence>
<dbReference type="GO" id="GO:0005737">
    <property type="term" value="C:cytoplasm"/>
    <property type="evidence" value="ECO:0007669"/>
    <property type="project" value="UniProtKB-SubCell"/>
</dbReference>
<evidence type="ECO:0000256" key="9">
    <source>
        <dbReference type="ARBA" id="ARBA00022840"/>
    </source>
</evidence>
<evidence type="ECO:0000313" key="23">
    <source>
        <dbReference type="Proteomes" id="UP000053326"/>
    </source>
</evidence>
<feature type="binding site" evidence="16">
    <location>
        <position position="194"/>
    </location>
    <ligand>
        <name>Mg(2+)</name>
        <dbReference type="ChEBI" id="CHEBI:18420"/>
        <label>1</label>
    </ligand>
</feature>
<dbReference type="Pfam" id="PF03951">
    <property type="entry name" value="Gln-synt_N"/>
    <property type="match status" value="1"/>
</dbReference>
<dbReference type="SMART" id="SM01230">
    <property type="entry name" value="Gln-synt_C"/>
    <property type="match status" value="1"/>
</dbReference>
<feature type="binding site" evidence="16">
    <location>
        <position position="243"/>
    </location>
    <ligand>
        <name>Mg(2+)</name>
        <dbReference type="ChEBI" id="CHEBI:18420"/>
        <label>1</label>
    </ligand>
</feature>